<keyword evidence="1" id="KW-0547">Nucleotide-binding</keyword>
<dbReference type="InterPro" id="IPR000719">
    <property type="entry name" value="Prot_kinase_dom"/>
</dbReference>
<dbReference type="SUPFAM" id="SSF56112">
    <property type="entry name" value="Protein kinase-like (PK-like)"/>
    <property type="match status" value="1"/>
</dbReference>
<dbReference type="GO" id="GO:0004672">
    <property type="term" value="F:protein kinase activity"/>
    <property type="evidence" value="ECO:0007669"/>
    <property type="project" value="InterPro"/>
</dbReference>
<dbReference type="InterPro" id="IPR011009">
    <property type="entry name" value="Kinase-like_dom_sf"/>
</dbReference>
<feature type="signal peptide" evidence="4">
    <location>
        <begin position="1"/>
        <end position="20"/>
    </location>
</feature>
<protein>
    <recommendedName>
        <fullName evidence="5">Protein kinase domain-containing protein</fullName>
    </recommendedName>
</protein>
<keyword evidence="4" id="KW-0732">Signal</keyword>
<gene>
    <name evidence="6" type="ORF">ZOSMA_76G00380</name>
</gene>
<evidence type="ECO:0000313" key="6">
    <source>
        <dbReference type="EMBL" id="KMZ58482.1"/>
    </source>
</evidence>
<evidence type="ECO:0000256" key="3">
    <source>
        <dbReference type="SAM" id="Phobius"/>
    </source>
</evidence>
<keyword evidence="7" id="KW-1185">Reference proteome</keyword>
<dbReference type="OMA" id="WVKNRSA"/>
<organism evidence="6 7">
    <name type="scientific">Zostera marina</name>
    <name type="common">Eelgrass</name>
    <dbReference type="NCBI Taxonomy" id="29655"/>
    <lineage>
        <taxon>Eukaryota</taxon>
        <taxon>Viridiplantae</taxon>
        <taxon>Streptophyta</taxon>
        <taxon>Embryophyta</taxon>
        <taxon>Tracheophyta</taxon>
        <taxon>Spermatophyta</taxon>
        <taxon>Magnoliopsida</taxon>
        <taxon>Liliopsida</taxon>
        <taxon>Zosteraceae</taxon>
        <taxon>Zostera</taxon>
    </lineage>
</organism>
<dbReference type="Gene3D" id="3.30.200.20">
    <property type="entry name" value="Phosphorylase Kinase, domain 1"/>
    <property type="match status" value="1"/>
</dbReference>
<dbReference type="STRING" id="29655.A0A0K9NQW1"/>
<evidence type="ECO:0000256" key="1">
    <source>
        <dbReference type="ARBA" id="ARBA00022741"/>
    </source>
</evidence>
<dbReference type="PROSITE" id="PS50011">
    <property type="entry name" value="PROTEIN_KINASE_DOM"/>
    <property type="match status" value="1"/>
</dbReference>
<dbReference type="PANTHER" id="PTHR46008">
    <property type="entry name" value="LEAF RUST 10 DISEASE-RESISTANCE LOCUS RECEPTOR-LIKE PROTEIN KINASE-LIKE 1.4"/>
    <property type="match status" value="1"/>
</dbReference>
<keyword evidence="3" id="KW-0472">Membrane</keyword>
<dbReference type="OrthoDB" id="1847747at2759"/>
<keyword evidence="3" id="KW-0812">Transmembrane</keyword>
<accession>A0A0K9NQW1</accession>
<evidence type="ECO:0000256" key="4">
    <source>
        <dbReference type="SAM" id="SignalP"/>
    </source>
</evidence>
<dbReference type="Gene3D" id="1.10.510.10">
    <property type="entry name" value="Transferase(Phosphotransferase) domain 1"/>
    <property type="match status" value="1"/>
</dbReference>
<evidence type="ECO:0000259" key="5">
    <source>
        <dbReference type="PROSITE" id="PS50011"/>
    </source>
</evidence>
<dbReference type="PANTHER" id="PTHR46008:SF20">
    <property type="entry name" value="PROTEIN KINASE DOMAIN-CONTAINING PROTEIN"/>
    <property type="match status" value="1"/>
</dbReference>
<keyword evidence="2" id="KW-0067">ATP-binding</keyword>
<feature type="chain" id="PRO_5005527109" description="Protein kinase domain-containing protein" evidence="4">
    <location>
        <begin position="21"/>
        <end position="602"/>
    </location>
</feature>
<dbReference type="InterPro" id="IPR001245">
    <property type="entry name" value="Ser-Thr/Tyr_kinase_cat_dom"/>
</dbReference>
<dbReference type="AlphaFoldDB" id="A0A0K9NQW1"/>
<name>A0A0K9NQW1_ZOSMR</name>
<feature type="transmembrane region" description="Helical" evidence="3">
    <location>
        <begin position="259"/>
        <end position="283"/>
    </location>
</feature>
<reference evidence="7" key="1">
    <citation type="journal article" date="2016" name="Nature">
        <title>The genome of the seagrass Zostera marina reveals angiosperm adaptation to the sea.</title>
        <authorList>
            <person name="Olsen J.L."/>
            <person name="Rouze P."/>
            <person name="Verhelst B."/>
            <person name="Lin Y.-C."/>
            <person name="Bayer T."/>
            <person name="Collen J."/>
            <person name="Dattolo E."/>
            <person name="De Paoli E."/>
            <person name="Dittami S."/>
            <person name="Maumus F."/>
            <person name="Michel G."/>
            <person name="Kersting A."/>
            <person name="Lauritano C."/>
            <person name="Lohaus R."/>
            <person name="Toepel M."/>
            <person name="Tonon T."/>
            <person name="Vanneste K."/>
            <person name="Amirebrahimi M."/>
            <person name="Brakel J."/>
            <person name="Bostroem C."/>
            <person name="Chovatia M."/>
            <person name="Grimwood J."/>
            <person name="Jenkins J.W."/>
            <person name="Jueterbock A."/>
            <person name="Mraz A."/>
            <person name="Stam W.T."/>
            <person name="Tice H."/>
            <person name="Bornberg-Bauer E."/>
            <person name="Green P.J."/>
            <person name="Pearson G.A."/>
            <person name="Procaccini G."/>
            <person name="Duarte C.M."/>
            <person name="Schmutz J."/>
            <person name="Reusch T.B.H."/>
            <person name="Van de Peer Y."/>
        </authorList>
    </citation>
    <scope>NUCLEOTIDE SEQUENCE [LARGE SCALE GENOMIC DNA]</scope>
    <source>
        <strain evidence="7">cv. Finnish</strain>
    </source>
</reference>
<dbReference type="GO" id="GO:0005524">
    <property type="term" value="F:ATP binding"/>
    <property type="evidence" value="ECO:0007669"/>
    <property type="project" value="UniProtKB-KW"/>
</dbReference>
<dbReference type="EMBL" id="LFYR01001927">
    <property type="protein sequence ID" value="KMZ58482.1"/>
    <property type="molecule type" value="Genomic_DNA"/>
</dbReference>
<dbReference type="Proteomes" id="UP000036987">
    <property type="component" value="Unassembled WGS sequence"/>
</dbReference>
<sequence>MFRFSILPLLLLFSSNPTQKQIENRTTSVCKEQCGQLHLPYPFHLSPRCAHTHHAFRLSCRTYDLNQKKLLFLTLNSTISIDLLVRDFFPETGTLLVDLPRDHFRLGESTVFEDTPFPFYAVLPKDNVVKLYDCHDSTVCKMRCFGGNGCCYPLKDGTVWKIGDGFSVFSDFGCRGFSTWVIVAKRRLVRGIEIEWAVPRGSADRSMCANGAIVVNASAVFDGVRCKCTDGLTGDGFADGVGCVDGRSLYKNKQLKTSIFISAALLISGMCLAAFLVIAIRLIRVSCRVSKTMTVSNNIFAGGQDGIRVFDYQQLFHATGGFDDAYKLMDDVDETVHIGELERDNMSSKSIIAVQKLKCQTEQVLFQVLHLVGKLSRASHRNVVQVLGFCIHPNVGTLLLIVHEFARGCTLEDHLQRRKRASGLNWSARLNIALEVASGLAWVQSQLVHPQLSIQDLRSTDILVKIKSSRLTCFKIVSLSRYSDIILRSSPTTYTCHTVYDYGFLLMEIVVGRRHEQLPNLVWPKMCSGDLEEIVDPYLGYERLSATEAKQVDRVMDLATQCLLSGQSDGVRCMVMEDIVRELGSIKCERHPVLLQAPSSLV</sequence>
<evidence type="ECO:0000256" key="2">
    <source>
        <dbReference type="ARBA" id="ARBA00022840"/>
    </source>
</evidence>
<evidence type="ECO:0000313" key="7">
    <source>
        <dbReference type="Proteomes" id="UP000036987"/>
    </source>
</evidence>
<dbReference type="Pfam" id="PF07714">
    <property type="entry name" value="PK_Tyr_Ser-Thr"/>
    <property type="match status" value="1"/>
</dbReference>
<proteinExistence type="predicted"/>
<comment type="caution">
    <text evidence="6">The sequence shown here is derived from an EMBL/GenBank/DDBJ whole genome shotgun (WGS) entry which is preliminary data.</text>
</comment>
<feature type="domain" description="Protein kinase" evidence="5">
    <location>
        <begin position="311"/>
        <end position="602"/>
    </location>
</feature>
<keyword evidence="3" id="KW-1133">Transmembrane helix</keyword>